<organism evidence="2 3">
    <name type="scientific">Mucuna pruriens</name>
    <name type="common">Velvet bean</name>
    <name type="synonym">Dolichos pruriens</name>
    <dbReference type="NCBI Taxonomy" id="157652"/>
    <lineage>
        <taxon>Eukaryota</taxon>
        <taxon>Viridiplantae</taxon>
        <taxon>Streptophyta</taxon>
        <taxon>Embryophyta</taxon>
        <taxon>Tracheophyta</taxon>
        <taxon>Spermatophyta</taxon>
        <taxon>Magnoliopsida</taxon>
        <taxon>eudicotyledons</taxon>
        <taxon>Gunneridae</taxon>
        <taxon>Pentapetalae</taxon>
        <taxon>rosids</taxon>
        <taxon>fabids</taxon>
        <taxon>Fabales</taxon>
        <taxon>Fabaceae</taxon>
        <taxon>Papilionoideae</taxon>
        <taxon>50 kb inversion clade</taxon>
        <taxon>NPAAA clade</taxon>
        <taxon>indigoferoid/millettioid clade</taxon>
        <taxon>Phaseoleae</taxon>
        <taxon>Mucuna</taxon>
    </lineage>
</organism>
<sequence length="113" mass="13062">MPFGLKNARATYQRLMNQIFKDHIGNHLEVYMDNMVVKSKMEKRHAENLVSILKVFRRYQLRLNLEKCSFGVKAGKFLGFMLTRTGIKANPKKCNIVIDIEAPRSVEMFSGPL</sequence>
<evidence type="ECO:0000313" key="2">
    <source>
        <dbReference type="EMBL" id="RDX66820.1"/>
    </source>
</evidence>
<proteinExistence type="predicted"/>
<dbReference type="PROSITE" id="PS50878">
    <property type="entry name" value="RT_POL"/>
    <property type="match status" value="1"/>
</dbReference>
<dbReference type="CDD" id="cd01647">
    <property type="entry name" value="RT_LTR"/>
    <property type="match status" value="1"/>
</dbReference>
<dbReference type="OrthoDB" id="101614at2759"/>
<dbReference type="EMBL" id="QJKJ01013258">
    <property type="protein sequence ID" value="RDX66820.1"/>
    <property type="molecule type" value="Genomic_DNA"/>
</dbReference>
<keyword evidence="3" id="KW-1185">Reference proteome</keyword>
<evidence type="ECO:0000313" key="3">
    <source>
        <dbReference type="Proteomes" id="UP000257109"/>
    </source>
</evidence>
<dbReference type="PANTHER" id="PTHR24559">
    <property type="entry name" value="TRANSPOSON TY3-I GAG-POL POLYPROTEIN"/>
    <property type="match status" value="1"/>
</dbReference>
<feature type="domain" description="Reverse transcriptase" evidence="1">
    <location>
        <begin position="1"/>
        <end position="82"/>
    </location>
</feature>
<reference evidence="2" key="1">
    <citation type="submission" date="2018-05" db="EMBL/GenBank/DDBJ databases">
        <title>Draft genome of Mucuna pruriens seed.</title>
        <authorList>
            <person name="Nnadi N.E."/>
            <person name="Vos R."/>
            <person name="Hasami M.H."/>
            <person name="Devisetty U.K."/>
            <person name="Aguiy J.C."/>
        </authorList>
    </citation>
    <scope>NUCLEOTIDE SEQUENCE [LARGE SCALE GENOMIC DNA]</scope>
    <source>
        <strain evidence="2">JCA_2017</strain>
    </source>
</reference>
<evidence type="ECO:0000259" key="1">
    <source>
        <dbReference type="PROSITE" id="PS50878"/>
    </source>
</evidence>
<dbReference type="Pfam" id="PF00078">
    <property type="entry name" value="RVT_1"/>
    <property type="match status" value="1"/>
</dbReference>
<feature type="non-terminal residue" evidence="2">
    <location>
        <position position="1"/>
    </location>
</feature>
<dbReference type="InterPro" id="IPR053134">
    <property type="entry name" value="RNA-dir_DNA_polymerase"/>
</dbReference>
<dbReference type="InterPro" id="IPR043128">
    <property type="entry name" value="Rev_trsase/Diguanyl_cyclase"/>
</dbReference>
<comment type="caution">
    <text evidence="2">The sequence shown here is derived from an EMBL/GenBank/DDBJ whole genome shotgun (WGS) entry which is preliminary data.</text>
</comment>
<protein>
    <submittedName>
        <fullName evidence="2">Retrovirus-related Pol polyprotein from transposon opus</fullName>
    </submittedName>
</protein>
<name>A0A371ELB0_MUCPR</name>
<dbReference type="InterPro" id="IPR043502">
    <property type="entry name" value="DNA/RNA_pol_sf"/>
</dbReference>
<dbReference type="Gene3D" id="3.30.70.270">
    <property type="match status" value="1"/>
</dbReference>
<dbReference type="SUPFAM" id="SSF56672">
    <property type="entry name" value="DNA/RNA polymerases"/>
    <property type="match status" value="1"/>
</dbReference>
<gene>
    <name evidence="2" type="primary">pol</name>
    <name evidence="2" type="ORF">CR513_54372</name>
</gene>
<dbReference type="AlphaFoldDB" id="A0A371ELB0"/>
<dbReference type="InterPro" id="IPR000477">
    <property type="entry name" value="RT_dom"/>
</dbReference>
<dbReference type="PANTHER" id="PTHR24559:SF444">
    <property type="entry name" value="REVERSE TRANSCRIPTASE DOMAIN-CONTAINING PROTEIN"/>
    <property type="match status" value="1"/>
</dbReference>
<accession>A0A371ELB0</accession>
<dbReference type="Proteomes" id="UP000257109">
    <property type="component" value="Unassembled WGS sequence"/>
</dbReference>